<comment type="caution">
    <text evidence="5">The sequence shown here is derived from an EMBL/GenBank/DDBJ whole genome shotgun (WGS) entry which is preliminary data.</text>
</comment>
<dbReference type="Gene3D" id="3.40.50.2300">
    <property type="match status" value="1"/>
</dbReference>
<evidence type="ECO:0000313" key="6">
    <source>
        <dbReference type="Proteomes" id="UP000635245"/>
    </source>
</evidence>
<dbReference type="AlphaFoldDB" id="A0A934R227"/>
<dbReference type="Proteomes" id="UP000635245">
    <property type="component" value="Unassembled WGS sequence"/>
</dbReference>
<dbReference type="PRINTS" id="PR00038">
    <property type="entry name" value="HTHLUXR"/>
</dbReference>
<dbReference type="InterPro" id="IPR016032">
    <property type="entry name" value="Sig_transdc_resp-reg_C-effctor"/>
</dbReference>
<proteinExistence type="predicted"/>
<dbReference type="GO" id="GO:0006355">
    <property type="term" value="P:regulation of DNA-templated transcription"/>
    <property type="evidence" value="ECO:0007669"/>
    <property type="project" value="InterPro"/>
</dbReference>
<keyword evidence="1" id="KW-0805">Transcription regulation</keyword>
<dbReference type="PROSITE" id="PS50043">
    <property type="entry name" value="HTH_LUXR_2"/>
    <property type="match status" value="1"/>
</dbReference>
<dbReference type="GO" id="GO:0003677">
    <property type="term" value="F:DNA binding"/>
    <property type="evidence" value="ECO:0007669"/>
    <property type="project" value="UniProtKB-KW"/>
</dbReference>
<dbReference type="PANTHER" id="PTHR44688">
    <property type="entry name" value="DNA-BINDING TRANSCRIPTIONAL ACTIVATOR DEVR_DOSR"/>
    <property type="match status" value="1"/>
</dbReference>
<dbReference type="PANTHER" id="PTHR44688:SF16">
    <property type="entry name" value="DNA-BINDING TRANSCRIPTIONAL ACTIVATOR DEVR_DOSR"/>
    <property type="match status" value="1"/>
</dbReference>
<dbReference type="EMBL" id="JAENJH010000018">
    <property type="protein sequence ID" value="MBK1789398.1"/>
    <property type="molecule type" value="Genomic_DNA"/>
</dbReference>
<evidence type="ECO:0000256" key="2">
    <source>
        <dbReference type="ARBA" id="ARBA00023125"/>
    </source>
</evidence>
<gene>
    <name evidence="5" type="ORF">JHE00_34150</name>
</gene>
<evidence type="ECO:0000256" key="1">
    <source>
        <dbReference type="ARBA" id="ARBA00023015"/>
    </source>
</evidence>
<evidence type="ECO:0000259" key="4">
    <source>
        <dbReference type="PROSITE" id="PS50043"/>
    </source>
</evidence>
<feature type="domain" description="HTH luxR-type" evidence="4">
    <location>
        <begin position="156"/>
        <end position="221"/>
    </location>
</feature>
<name>A0A934R227_9PSEU</name>
<keyword evidence="2" id="KW-0238">DNA-binding</keyword>
<dbReference type="Pfam" id="PF00196">
    <property type="entry name" value="GerE"/>
    <property type="match status" value="1"/>
</dbReference>
<evidence type="ECO:0000256" key="3">
    <source>
        <dbReference type="ARBA" id="ARBA00023163"/>
    </source>
</evidence>
<dbReference type="InterPro" id="IPR000792">
    <property type="entry name" value="Tscrpt_reg_LuxR_C"/>
</dbReference>
<organism evidence="5 6">
    <name type="scientific">Prauserella cavernicola</name>
    <dbReference type="NCBI Taxonomy" id="2800127"/>
    <lineage>
        <taxon>Bacteria</taxon>
        <taxon>Bacillati</taxon>
        <taxon>Actinomycetota</taxon>
        <taxon>Actinomycetes</taxon>
        <taxon>Pseudonocardiales</taxon>
        <taxon>Pseudonocardiaceae</taxon>
        <taxon>Prauserella</taxon>
    </lineage>
</organism>
<accession>A0A934R227</accession>
<dbReference type="SMART" id="SM00421">
    <property type="entry name" value="HTH_LUXR"/>
    <property type="match status" value="1"/>
</dbReference>
<evidence type="ECO:0000313" key="5">
    <source>
        <dbReference type="EMBL" id="MBK1789398.1"/>
    </source>
</evidence>
<protein>
    <submittedName>
        <fullName evidence="5">Response regulator transcription factor</fullName>
    </submittedName>
</protein>
<dbReference type="CDD" id="cd06170">
    <property type="entry name" value="LuxR_C_like"/>
    <property type="match status" value="1"/>
</dbReference>
<sequence>MTPVTRQALPVASGAVEVAVHASDPLTGLGAADLLRQETRVAVLDEDDLASAEVIVVVEESITDGILALLRRARENSRRDPAPRCVFVTDDFRPDLLMTALECGLAAVLPRRDTGGDELARTVLAVSRGAGCLPPRLQGILLSRLDGISRTVLEPNGLTLSGLSARERDVLRLLAEGHRTEEVATLLVYSESTVKNVLYGLMKRHGLATRAHAVAFAVRSGVI</sequence>
<reference evidence="5" key="1">
    <citation type="submission" date="2020-12" db="EMBL/GenBank/DDBJ databases">
        <title>Prauserella sp. ASG 168, a novel actinomycete isolated from cave rock.</title>
        <authorList>
            <person name="Suriyachadkun C."/>
        </authorList>
    </citation>
    <scope>NUCLEOTIDE SEQUENCE</scope>
    <source>
        <strain evidence="5">ASG 168</strain>
    </source>
</reference>
<dbReference type="SUPFAM" id="SSF46894">
    <property type="entry name" value="C-terminal effector domain of the bipartite response regulators"/>
    <property type="match status" value="1"/>
</dbReference>
<keyword evidence="6" id="KW-1185">Reference proteome</keyword>
<keyword evidence="3" id="KW-0804">Transcription</keyword>